<proteinExistence type="predicted"/>
<comment type="caution">
    <text evidence="1">The sequence shown here is derived from an EMBL/GenBank/DDBJ whole genome shotgun (WGS) entry which is preliminary data.</text>
</comment>
<evidence type="ECO:0000313" key="2">
    <source>
        <dbReference type="Proteomes" id="UP001165186"/>
    </source>
</evidence>
<protein>
    <submittedName>
        <fullName evidence="1">Uncharacterized protein</fullName>
    </submittedName>
</protein>
<dbReference type="EMBL" id="BSXG01000142">
    <property type="protein sequence ID" value="GME48582.1"/>
    <property type="molecule type" value="Genomic_DNA"/>
</dbReference>
<accession>A0ACB5SMB7</accession>
<sequence length="103" mass="11014">MARNKANLTNALNGTAIHGLNLPGKSDTASIQSVFASTNFLTSCYGVYTNKTTIRHLHGCSTRSLFSFDDSPSALSTTLKHSSNTNITLSDLNPSDMKYDLAG</sequence>
<keyword evidence="2" id="KW-1185">Reference proteome</keyword>
<name>A0ACB5SMB7_9PEZI</name>
<evidence type="ECO:0000313" key="1">
    <source>
        <dbReference type="EMBL" id="GME48582.1"/>
    </source>
</evidence>
<dbReference type="Proteomes" id="UP001165186">
    <property type="component" value="Unassembled WGS sequence"/>
</dbReference>
<organism evidence="1 2">
    <name type="scientific">Neofusicoccum parvum</name>
    <dbReference type="NCBI Taxonomy" id="310453"/>
    <lineage>
        <taxon>Eukaryota</taxon>
        <taxon>Fungi</taxon>
        <taxon>Dikarya</taxon>
        <taxon>Ascomycota</taxon>
        <taxon>Pezizomycotina</taxon>
        <taxon>Dothideomycetes</taxon>
        <taxon>Dothideomycetes incertae sedis</taxon>
        <taxon>Botryosphaeriales</taxon>
        <taxon>Botryosphaeriaceae</taxon>
        <taxon>Neofusicoccum</taxon>
    </lineage>
</organism>
<gene>
    <name evidence="1" type="primary">g11436</name>
    <name evidence="1" type="ORF">NpPPO83_00011436</name>
</gene>
<reference evidence="1" key="1">
    <citation type="submission" date="2024-09" db="EMBL/GenBank/DDBJ databases">
        <title>Draft Genome Sequences of Neofusicoccum parvum.</title>
        <authorList>
            <person name="Ashida A."/>
            <person name="Camagna M."/>
            <person name="Tanaka A."/>
            <person name="Takemoto D."/>
        </authorList>
    </citation>
    <scope>NUCLEOTIDE SEQUENCE</scope>
    <source>
        <strain evidence="1">PPO83</strain>
    </source>
</reference>